<keyword evidence="3 7" id="KW-0547">Nucleotide-binding</keyword>
<feature type="domain" description="Glutamyl/glutaminyl-tRNA synthetase class Ib catalytic" evidence="8">
    <location>
        <begin position="36"/>
        <end position="324"/>
    </location>
</feature>
<sequence length="551" mass="63874">MDYNKLAELLLPDSKMTREEVFAKFPKRNLKEGAQVTRIAPSPTGFIHLGNLYSAVADERIAHLSDGVFYLRIEDTDLKRKVDGAVDIIINVMKYFGIEFDEGAGQEDKGNNNYGPYYQRQRVEYYHVFAKELIQKGLAYPCFCTEEDNAQLREAQQAENATPGYYGKWAKCRSLTLEEIEENLKAGKPWVLRLKSPGSEDKEITIEDKIMGKISFPENTHDIVILKSDGVPTYHFAHVVDDTLMGTTLVIRGNEWLSSVPTHFQLNQVLGFRQFKYAHTAHLMKIDEETGKKRKLSKRKDPELSLDFYRQDGYHPYTVKIYLLTLLNSNFEEWHDKNPNKDINEFPFSVKKMSQSGALFDLQKFHDICKKEFAKMSLEEVYSFLEEWTKEYDAEHYDMYFGDKEYMEKVLTLCMGLNQKRRRKDFAYAKQIMASLSYFFKETFVPKNQYDFDNETVKAILTKYLESYDENDDNSTWFNKVKTLSEELGFTTDMKAYKKSPESFKGNVAQVSEAIRVAITGEANTPDLCTICQIIGKDNVKERIENTINSL</sequence>
<dbReference type="PANTHER" id="PTHR43311:SF2">
    <property type="entry name" value="GLUTAMATE--TRNA LIGASE, MITOCHONDRIAL-RELATED"/>
    <property type="match status" value="1"/>
</dbReference>
<keyword evidence="5 7" id="KW-0648">Protein biosynthesis</keyword>
<dbReference type="InterPro" id="IPR014729">
    <property type="entry name" value="Rossmann-like_a/b/a_fold"/>
</dbReference>
<dbReference type="InterPro" id="IPR049940">
    <property type="entry name" value="GluQ/Sye"/>
</dbReference>
<dbReference type="PROSITE" id="PS00178">
    <property type="entry name" value="AA_TRNA_LIGASE_I"/>
    <property type="match status" value="1"/>
</dbReference>
<dbReference type="GO" id="GO:0000049">
    <property type="term" value="F:tRNA binding"/>
    <property type="evidence" value="ECO:0007669"/>
    <property type="project" value="InterPro"/>
</dbReference>
<feature type="binding site" evidence="7">
    <location>
        <position position="298"/>
    </location>
    <ligand>
        <name>ATP</name>
        <dbReference type="ChEBI" id="CHEBI:30616"/>
    </ligand>
</feature>
<dbReference type="InterPro" id="IPR000924">
    <property type="entry name" value="Glu/Gln-tRNA-synth"/>
</dbReference>
<dbReference type="EC" id="6.1.1.17" evidence="7"/>
<dbReference type="Gene3D" id="3.40.50.620">
    <property type="entry name" value="HUPs"/>
    <property type="match status" value="1"/>
</dbReference>
<organism evidence="10 11">
    <name type="scientific">Ruminococcus bovis</name>
    <dbReference type="NCBI Taxonomy" id="2564099"/>
    <lineage>
        <taxon>Bacteria</taxon>
        <taxon>Bacillati</taxon>
        <taxon>Bacillota</taxon>
        <taxon>Clostridia</taxon>
        <taxon>Eubacteriales</taxon>
        <taxon>Oscillospiraceae</taxon>
        <taxon>Ruminococcus</taxon>
    </lineage>
</organism>
<comment type="subunit">
    <text evidence="7">Monomer.</text>
</comment>
<dbReference type="InterPro" id="IPR045462">
    <property type="entry name" value="aa-tRNA-synth_I_cd-bd"/>
</dbReference>
<dbReference type="SUPFAM" id="SSF48163">
    <property type="entry name" value="An anticodon-binding domain of class I aminoacyl-tRNA synthetases"/>
    <property type="match status" value="1"/>
</dbReference>
<feature type="domain" description="Aminoacyl-tRNA synthetase class I anticodon-binding" evidence="9">
    <location>
        <begin position="429"/>
        <end position="548"/>
    </location>
</feature>
<keyword evidence="11" id="KW-1185">Reference proteome</keyword>
<comment type="catalytic activity">
    <reaction evidence="7">
        <text>tRNA(Glu) + L-glutamate + ATP = L-glutamyl-tRNA(Glu) + AMP + diphosphate</text>
        <dbReference type="Rhea" id="RHEA:23540"/>
        <dbReference type="Rhea" id="RHEA-COMP:9663"/>
        <dbReference type="Rhea" id="RHEA-COMP:9680"/>
        <dbReference type="ChEBI" id="CHEBI:29985"/>
        <dbReference type="ChEBI" id="CHEBI:30616"/>
        <dbReference type="ChEBI" id="CHEBI:33019"/>
        <dbReference type="ChEBI" id="CHEBI:78442"/>
        <dbReference type="ChEBI" id="CHEBI:78520"/>
        <dbReference type="ChEBI" id="CHEBI:456215"/>
        <dbReference type="EC" id="6.1.1.17"/>
    </reaction>
</comment>
<evidence type="ECO:0000256" key="1">
    <source>
        <dbReference type="ARBA" id="ARBA00007894"/>
    </source>
</evidence>
<evidence type="ECO:0000256" key="4">
    <source>
        <dbReference type="ARBA" id="ARBA00022840"/>
    </source>
</evidence>
<evidence type="ECO:0000313" key="11">
    <source>
        <dbReference type="Proteomes" id="UP000301475"/>
    </source>
</evidence>
<dbReference type="InterPro" id="IPR020751">
    <property type="entry name" value="aa-tRNA-synth_I_codon-bd_sub2"/>
</dbReference>
<dbReference type="EMBL" id="CP039381">
    <property type="protein sequence ID" value="QCT08024.1"/>
    <property type="molecule type" value="Genomic_DNA"/>
</dbReference>
<dbReference type="InterPro" id="IPR001412">
    <property type="entry name" value="aa-tRNA-synth_I_CS"/>
</dbReference>
<dbReference type="InterPro" id="IPR004527">
    <property type="entry name" value="Glu-tRNA-ligase_bac/mito"/>
</dbReference>
<dbReference type="NCBIfam" id="TIGR00464">
    <property type="entry name" value="gltX_bact"/>
    <property type="match status" value="1"/>
</dbReference>
<accession>A0A4P8XZS5</accession>
<evidence type="ECO:0000259" key="8">
    <source>
        <dbReference type="Pfam" id="PF00749"/>
    </source>
</evidence>
<keyword evidence="4 7" id="KW-0067">ATP-binding</keyword>
<dbReference type="HAMAP" id="MF_00022">
    <property type="entry name" value="Glu_tRNA_synth_type1"/>
    <property type="match status" value="1"/>
</dbReference>
<dbReference type="GO" id="GO:0005524">
    <property type="term" value="F:ATP binding"/>
    <property type="evidence" value="ECO:0007669"/>
    <property type="project" value="UniProtKB-UniRule"/>
</dbReference>
<evidence type="ECO:0000256" key="7">
    <source>
        <dbReference type="HAMAP-Rule" id="MF_00022"/>
    </source>
</evidence>
<dbReference type="OrthoDB" id="9807503at2"/>
<reference evidence="10 11" key="1">
    <citation type="submission" date="2019-04" db="EMBL/GenBank/DDBJ databases">
        <authorList>
            <person name="Embree M."/>
            <person name="Gaffney J.R."/>
        </authorList>
    </citation>
    <scope>NUCLEOTIDE SEQUENCE [LARGE SCALE GENOMIC DNA]</scope>
    <source>
        <strain evidence="10 11">JE7A12</strain>
    </source>
</reference>
<comment type="subcellular location">
    <subcellularLocation>
        <location evidence="7">Cytoplasm</location>
    </subcellularLocation>
</comment>
<comment type="caution">
    <text evidence="7">Lacks conserved residue(s) required for the propagation of feature annotation.</text>
</comment>
<gene>
    <name evidence="7" type="primary">gltX</name>
    <name evidence="10" type="ORF">E5Z56_08700</name>
</gene>
<dbReference type="InterPro" id="IPR020058">
    <property type="entry name" value="Glu/Gln-tRNA-synth_Ib_cat-dom"/>
</dbReference>
<keyword evidence="6 7" id="KW-0030">Aminoacyl-tRNA synthetase</keyword>
<comment type="function">
    <text evidence="7">Catalyzes the attachment of glutamate to tRNA(Glu) in a two-step reaction: glutamate is first activated by ATP to form Glu-AMP and then transferred to the acceptor end of tRNA(Glu).</text>
</comment>
<proteinExistence type="inferred from homology"/>
<dbReference type="RefSeq" id="WP_138157981.1">
    <property type="nucleotide sequence ID" value="NZ_CP039381.1"/>
</dbReference>
<evidence type="ECO:0000256" key="5">
    <source>
        <dbReference type="ARBA" id="ARBA00022917"/>
    </source>
</evidence>
<dbReference type="Proteomes" id="UP000301475">
    <property type="component" value="Chromosome"/>
</dbReference>
<dbReference type="KEGG" id="ruj:E5Z56_08700"/>
<evidence type="ECO:0000256" key="3">
    <source>
        <dbReference type="ARBA" id="ARBA00022741"/>
    </source>
</evidence>
<evidence type="ECO:0000256" key="2">
    <source>
        <dbReference type="ARBA" id="ARBA00022598"/>
    </source>
</evidence>
<feature type="short sequence motif" description="'HIGH' region" evidence="7">
    <location>
        <begin position="41"/>
        <end position="51"/>
    </location>
</feature>
<dbReference type="InterPro" id="IPR008925">
    <property type="entry name" value="aa_tRNA-synth_I_cd-bd_sf"/>
</dbReference>
<feature type="short sequence motif" description="'KMSKS' region" evidence="7">
    <location>
        <begin position="295"/>
        <end position="299"/>
    </location>
</feature>
<keyword evidence="7" id="KW-0963">Cytoplasm</keyword>
<dbReference type="SUPFAM" id="SSF52374">
    <property type="entry name" value="Nucleotidylyl transferase"/>
    <property type="match status" value="1"/>
</dbReference>
<dbReference type="AlphaFoldDB" id="A0A4P8XZS5"/>
<evidence type="ECO:0000259" key="9">
    <source>
        <dbReference type="Pfam" id="PF19269"/>
    </source>
</evidence>
<dbReference type="Pfam" id="PF19269">
    <property type="entry name" value="Anticodon_2"/>
    <property type="match status" value="1"/>
</dbReference>
<comment type="similarity">
    <text evidence="1 7">Belongs to the class-I aminoacyl-tRNA synthetase family. Glutamate--tRNA ligase type 1 subfamily.</text>
</comment>
<dbReference type="GO" id="GO:0005829">
    <property type="term" value="C:cytosol"/>
    <property type="evidence" value="ECO:0007669"/>
    <property type="project" value="TreeGrafter"/>
</dbReference>
<dbReference type="GO" id="GO:0004818">
    <property type="term" value="F:glutamate-tRNA ligase activity"/>
    <property type="evidence" value="ECO:0007669"/>
    <property type="project" value="UniProtKB-UniRule"/>
</dbReference>
<protein>
    <recommendedName>
        <fullName evidence="7">Glutamate--tRNA ligase</fullName>
        <ecNumber evidence="7">6.1.1.17</ecNumber>
    </recommendedName>
    <alternativeName>
        <fullName evidence="7">Glutamyl-tRNA synthetase</fullName>
        <shortName evidence="7">GluRS</shortName>
    </alternativeName>
</protein>
<evidence type="ECO:0000256" key="6">
    <source>
        <dbReference type="ARBA" id="ARBA00023146"/>
    </source>
</evidence>
<dbReference type="GO" id="GO:0006424">
    <property type="term" value="P:glutamyl-tRNA aminoacylation"/>
    <property type="evidence" value="ECO:0007669"/>
    <property type="project" value="UniProtKB-UniRule"/>
</dbReference>
<dbReference type="Pfam" id="PF00749">
    <property type="entry name" value="tRNA-synt_1c"/>
    <property type="match status" value="1"/>
</dbReference>
<name>A0A4P8XZS5_9FIRM</name>
<dbReference type="PANTHER" id="PTHR43311">
    <property type="entry name" value="GLUTAMATE--TRNA LIGASE"/>
    <property type="match status" value="1"/>
</dbReference>
<evidence type="ECO:0000313" key="10">
    <source>
        <dbReference type="EMBL" id="QCT08024.1"/>
    </source>
</evidence>
<keyword evidence="2 7" id="KW-0436">Ligase</keyword>
<dbReference type="Gene3D" id="1.10.10.350">
    <property type="match status" value="1"/>
</dbReference>
<dbReference type="PRINTS" id="PR00987">
    <property type="entry name" value="TRNASYNTHGLU"/>
</dbReference>